<proteinExistence type="predicted"/>
<reference evidence="2 3" key="1">
    <citation type="submission" date="2021-11" db="EMBL/GenBank/DDBJ databases">
        <authorList>
            <person name="Oh E.-T."/>
            <person name="Kim S.-B."/>
        </authorList>
    </citation>
    <scope>NUCLEOTIDE SEQUENCE [LARGE SCALE GENOMIC DNA]</scope>
    <source>
        <strain evidence="2 3">MMS20-SJTR3</strain>
    </source>
</reference>
<dbReference type="Gene3D" id="3.30.1340.30">
    <property type="match status" value="1"/>
</dbReference>
<feature type="domain" description="BON" evidence="1">
    <location>
        <begin position="7"/>
        <end position="75"/>
    </location>
</feature>
<name>A0ABS8JZ30_9BURK</name>
<dbReference type="PROSITE" id="PS50914">
    <property type="entry name" value="BON"/>
    <property type="match status" value="1"/>
</dbReference>
<keyword evidence="3" id="KW-1185">Reference proteome</keyword>
<evidence type="ECO:0000313" key="2">
    <source>
        <dbReference type="EMBL" id="MCC8395161.1"/>
    </source>
</evidence>
<dbReference type="InterPro" id="IPR007055">
    <property type="entry name" value="BON_dom"/>
</dbReference>
<protein>
    <submittedName>
        <fullName evidence="2">BON domain-containing protein</fullName>
    </submittedName>
</protein>
<gene>
    <name evidence="2" type="ORF">LJ656_21465</name>
</gene>
<evidence type="ECO:0000313" key="3">
    <source>
        <dbReference type="Proteomes" id="UP001431019"/>
    </source>
</evidence>
<dbReference type="RefSeq" id="WP_230511376.1">
    <property type="nucleotide sequence ID" value="NZ_JAJITD010000011.1"/>
</dbReference>
<sequence>MSSVRFADAQIAAEAARRLDWDSAVPPHAVRVSVAHGRITLSGELEREQQRTAMLEDVRRLFGVSGVTDLTVIKAH</sequence>
<organism evidence="2 3">
    <name type="scientific">Paraburkholderia sejongensis</name>
    <dbReference type="NCBI Taxonomy" id="2886946"/>
    <lineage>
        <taxon>Bacteria</taxon>
        <taxon>Pseudomonadati</taxon>
        <taxon>Pseudomonadota</taxon>
        <taxon>Betaproteobacteria</taxon>
        <taxon>Burkholderiales</taxon>
        <taxon>Burkholderiaceae</taxon>
        <taxon>Paraburkholderia</taxon>
    </lineage>
</organism>
<accession>A0ABS8JZ30</accession>
<dbReference type="Proteomes" id="UP001431019">
    <property type="component" value="Unassembled WGS sequence"/>
</dbReference>
<dbReference type="Pfam" id="PF04972">
    <property type="entry name" value="BON"/>
    <property type="match status" value="1"/>
</dbReference>
<dbReference type="EMBL" id="JAJITD010000011">
    <property type="protein sequence ID" value="MCC8395161.1"/>
    <property type="molecule type" value="Genomic_DNA"/>
</dbReference>
<evidence type="ECO:0000259" key="1">
    <source>
        <dbReference type="PROSITE" id="PS50914"/>
    </source>
</evidence>
<comment type="caution">
    <text evidence="2">The sequence shown here is derived from an EMBL/GenBank/DDBJ whole genome shotgun (WGS) entry which is preliminary data.</text>
</comment>